<reference evidence="2" key="1">
    <citation type="submission" date="2017-03" db="EMBL/GenBank/DDBJ databases">
        <title>Phytopthora megakarya and P. palmivora, two closely related causual agents of cacao black pod achieved similar genome size and gene model numbers by different mechanisms.</title>
        <authorList>
            <person name="Ali S."/>
            <person name="Shao J."/>
            <person name="Larry D.J."/>
            <person name="Kronmiller B."/>
            <person name="Shen D."/>
            <person name="Strem M.D."/>
            <person name="Melnick R.L."/>
            <person name="Guiltinan M.J."/>
            <person name="Tyler B.M."/>
            <person name="Meinhardt L.W."/>
            <person name="Bailey B.A."/>
        </authorList>
    </citation>
    <scope>NUCLEOTIDE SEQUENCE [LARGE SCALE GENOMIC DNA]</scope>
    <source>
        <strain evidence="2">zdho120</strain>
    </source>
</reference>
<dbReference type="STRING" id="4795.A0A225UJG7"/>
<sequence length="100" mass="11512">HHNGKKVMGDDQHRLWTHLQSFVFPEHLASLSADASERYAYMSTNYHVDMAGAGDAPPGIPFCCWIGNKHNRLVPWESLPYHDMEHRINRLMQEADKLGQ</sequence>
<keyword evidence="2" id="KW-1185">Reference proteome</keyword>
<organism evidence="1 2">
    <name type="scientific">Phytophthora megakarya</name>
    <dbReference type="NCBI Taxonomy" id="4795"/>
    <lineage>
        <taxon>Eukaryota</taxon>
        <taxon>Sar</taxon>
        <taxon>Stramenopiles</taxon>
        <taxon>Oomycota</taxon>
        <taxon>Peronosporomycetes</taxon>
        <taxon>Peronosporales</taxon>
        <taxon>Peronosporaceae</taxon>
        <taxon>Phytophthora</taxon>
    </lineage>
</organism>
<evidence type="ECO:0000313" key="2">
    <source>
        <dbReference type="Proteomes" id="UP000198211"/>
    </source>
</evidence>
<name>A0A225UJG7_9STRA</name>
<comment type="caution">
    <text evidence="1">The sequence shown here is derived from an EMBL/GenBank/DDBJ whole genome shotgun (WGS) entry which is preliminary data.</text>
</comment>
<feature type="non-terminal residue" evidence="1">
    <location>
        <position position="1"/>
    </location>
</feature>
<dbReference type="OrthoDB" id="100582at2759"/>
<dbReference type="AlphaFoldDB" id="A0A225UJG7"/>
<protein>
    <submittedName>
        <fullName evidence="1">Uncharacterized protein</fullName>
    </submittedName>
</protein>
<evidence type="ECO:0000313" key="1">
    <source>
        <dbReference type="EMBL" id="OWY93081.1"/>
    </source>
</evidence>
<gene>
    <name evidence="1" type="ORF">PHMEG_00037653</name>
</gene>
<dbReference type="EMBL" id="NBNE01016740">
    <property type="protein sequence ID" value="OWY93081.1"/>
    <property type="molecule type" value="Genomic_DNA"/>
</dbReference>
<accession>A0A225UJG7</accession>
<proteinExistence type="predicted"/>
<dbReference type="Proteomes" id="UP000198211">
    <property type="component" value="Unassembled WGS sequence"/>
</dbReference>